<protein>
    <recommendedName>
        <fullName evidence="8">Rubredoxin</fullName>
    </recommendedName>
</protein>
<evidence type="ECO:0000256" key="8">
    <source>
        <dbReference type="PIRNR" id="PIRNR000071"/>
    </source>
</evidence>
<dbReference type="EMBL" id="AFWT01000061">
    <property type="protein sequence ID" value="EGV27757.1"/>
    <property type="molecule type" value="Genomic_DNA"/>
</dbReference>
<organism evidence="11 12">
    <name type="scientific">Thiorhodococcus drewsii AZ1</name>
    <dbReference type="NCBI Taxonomy" id="765913"/>
    <lineage>
        <taxon>Bacteria</taxon>
        <taxon>Pseudomonadati</taxon>
        <taxon>Pseudomonadota</taxon>
        <taxon>Gammaproteobacteria</taxon>
        <taxon>Chromatiales</taxon>
        <taxon>Chromatiaceae</taxon>
        <taxon>Thiorhodococcus</taxon>
    </lineage>
</organism>
<dbReference type="InterPro" id="IPR050526">
    <property type="entry name" value="Rubredoxin_ET"/>
</dbReference>
<evidence type="ECO:0000256" key="2">
    <source>
        <dbReference type="ARBA" id="ARBA00004933"/>
    </source>
</evidence>
<feature type="binding site" evidence="9">
    <location>
        <position position="9"/>
    </location>
    <ligand>
        <name>Fe cation</name>
        <dbReference type="ChEBI" id="CHEBI:24875"/>
    </ligand>
</feature>
<dbReference type="OrthoDB" id="9808980at2"/>
<evidence type="ECO:0000256" key="6">
    <source>
        <dbReference type="ARBA" id="ARBA00022982"/>
    </source>
</evidence>
<comment type="similarity">
    <text evidence="3 8">Belongs to the rubredoxin family.</text>
</comment>
<keyword evidence="5 8" id="KW-0479">Metal-binding</keyword>
<evidence type="ECO:0000259" key="10">
    <source>
        <dbReference type="PROSITE" id="PS50903"/>
    </source>
</evidence>
<evidence type="ECO:0000256" key="1">
    <source>
        <dbReference type="ARBA" id="ARBA00002792"/>
    </source>
</evidence>
<keyword evidence="7 8" id="KW-0408">Iron</keyword>
<keyword evidence="12" id="KW-1185">Reference proteome</keyword>
<dbReference type="PRINTS" id="PR00163">
    <property type="entry name" value="RUBREDOXIN"/>
</dbReference>
<dbReference type="InterPro" id="IPR024934">
    <property type="entry name" value="Rubredoxin-like_dom"/>
</dbReference>
<dbReference type="RefSeq" id="WP_007043140.1">
    <property type="nucleotide sequence ID" value="NZ_AFWT01000061.1"/>
</dbReference>
<dbReference type="PANTHER" id="PTHR47627">
    <property type="entry name" value="RUBREDOXIN"/>
    <property type="match status" value="1"/>
</dbReference>
<feature type="binding site" evidence="9">
    <location>
        <position position="6"/>
    </location>
    <ligand>
        <name>Fe cation</name>
        <dbReference type="ChEBI" id="CHEBI:24875"/>
    </ligand>
</feature>
<dbReference type="PROSITE" id="PS00202">
    <property type="entry name" value="RUBREDOXIN"/>
    <property type="match status" value="1"/>
</dbReference>
<proteinExistence type="inferred from homology"/>
<dbReference type="GO" id="GO:0009055">
    <property type="term" value="F:electron transfer activity"/>
    <property type="evidence" value="ECO:0007669"/>
    <property type="project" value="InterPro"/>
</dbReference>
<evidence type="ECO:0000313" key="11">
    <source>
        <dbReference type="EMBL" id="EGV27757.1"/>
    </source>
</evidence>
<dbReference type="PANTHER" id="PTHR47627:SF1">
    <property type="entry name" value="RUBREDOXIN-1-RELATED"/>
    <property type="match status" value="1"/>
</dbReference>
<dbReference type="SUPFAM" id="SSF57802">
    <property type="entry name" value="Rubredoxin-like"/>
    <property type="match status" value="1"/>
</dbReference>
<dbReference type="CDD" id="cd00730">
    <property type="entry name" value="rubredoxin"/>
    <property type="match status" value="1"/>
</dbReference>
<feature type="binding site" evidence="9">
    <location>
        <position position="39"/>
    </location>
    <ligand>
        <name>Fe cation</name>
        <dbReference type="ChEBI" id="CHEBI:24875"/>
    </ligand>
</feature>
<comment type="function">
    <text evidence="1">Involved in the hydrocarbon hydroxylating system, which transfers electrons from NADH to rubredoxin reductase and then through rubredoxin to alkane 1 monooxygenase.</text>
</comment>
<dbReference type="InterPro" id="IPR024935">
    <property type="entry name" value="Rubredoxin_dom"/>
</dbReference>
<keyword evidence="6 8" id="KW-0249">Electron transport</keyword>
<dbReference type="AlphaFoldDB" id="G2E814"/>
<dbReference type="Gene3D" id="2.20.28.10">
    <property type="match status" value="1"/>
</dbReference>
<dbReference type="eggNOG" id="COG1773">
    <property type="taxonomic scope" value="Bacteria"/>
</dbReference>
<feature type="binding site" evidence="9">
    <location>
        <position position="42"/>
    </location>
    <ligand>
        <name>Fe cation</name>
        <dbReference type="ChEBI" id="CHEBI:24875"/>
    </ligand>
</feature>
<dbReference type="InterPro" id="IPR024922">
    <property type="entry name" value="Rubredoxin"/>
</dbReference>
<evidence type="ECO:0000256" key="3">
    <source>
        <dbReference type="ARBA" id="ARBA00005337"/>
    </source>
</evidence>
<dbReference type="FunFam" id="2.20.28.10:FF:000001">
    <property type="entry name" value="Rubredoxin"/>
    <property type="match status" value="1"/>
</dbReference>
<evidence type="ECO:0000256" key="4">
    <source>
        <dbReference type="ARBA" id="ARBA00022448"/>
    </source>
</evidence>
<feature type="domain" description="Rubredoxin-like" evidence="10">
    <location>
        <begin position="1"/>
        <end position="52"/>
    </location>
</feature>
<dbReference type="PIRSF" id="PIRSF000071">
    <property type="entry name" value="Rubredoxin"/>
    <property type="match status" value="1"/>
</dbReference>
<comment type="cofactor">
    <cofactor evidence="8 9">
        <name>Fe(3+)</name>
        <dbReference type="ChEBI" id="CHEBI:29034"/>
    </cofactor>
    <text evidence="8 9">Binds 1 Fe(3+) ion per subunit.</text>
</comment>
<dbReference type="Proteomes" id="UP000004200">
    <property type="component" value="Unassembled WGS sequence"/>
</dbReference>
<dbReference type="GO" id="GO:0043448">
    <property type="term" value="P:alkane catabolic process"/>
    <property type="evidence" value="ECO:0007669"/>
    <property type="project" value="TreeGrafter"/>
</dbReference>
<accession>G2E814</accession>
<comment type="pathway">
    <text evidence="2">Hydrocarbon metabolism; alkane degradation.</text>
</comment>
<dbReference type="GO" id="GO:0005506">
    <property type="term" value="F:iron ion binding"/>
    <property type="evidence" value="ECO:0007669"/>
    <property type="project" value="InterPro"/>
</dbReference>
<dbReference type="Pfam" id="PF00301">
    <property type="entry name" value="Rubredoxin"/>
    <property type="match status" value="1"/>
</dbReference>
<dbReference type="STRING" id="765913.ThidrDRAFT_4428"/>
<evidence type="ECO:0000256" key="5">
    <source>
        <dbReference type="ARBA" id="ARBA00022723"/>
    </source>
</evidence>
<dbReference type="PATRIC" id="fig|765913.3.peg.4498"/>
<gene>
    <name evidence="11" type="ORF">ThidrDRAFT_4428</name>
</gene>
<comment type="caution">
    <text evidence="11">The sequence shown here is derived from an EMBL/GenBank/DDBJ whole genome shotgun (WGS) entry which is preliminary data.</text>
</comment>
<keyword evidence="4 8" id="KW-0813">Transport</keyword>
<reference evidence="11 12" key="1">
    <citation type="submission" date="2011-06" db="EMBL/GenBank/DDBJ databases">
        <title>The draft genome of Thiorhodococcus drewsii AZ1.</title>
        <authorList>
            <consortium name="US DOE Joint Genome Institute (JGI-PGF)"/>
            <person name="Lucas S."/>
            <person name="Han J."/>
            <person name="Lapidus A."/>
            <person name="Cheng J.-F."/>
            <person name="Goodwin L."/>
            <person name="Pitluck S."/>
            <person name="Peters L."/>
            <person name="Land M.L."/>
            <person name="Hauser L."/>
            <person name="Vogl K."/>
            <person name="Liu Z."/>
            <person name="Imhoff J."/>
            <person name="Thiel V."/>
            <person name="Frigaard N.-U."/>
            <person name="Bryant D.A."/>
            <person name="Woyke T.J."/>
        </authorList>
    </citation>
    <scope>NUCLEOTIDE SEQUENCE [LARGE SCALE GENOMIC DNA]</scope>
    <source>
        <strain evidence="11 12">AZ1</strain>
    </source>
</reference>
<dbReference type="InterPro" id="IPR018527">
    <property type="entry name" value="Rubredoxin_Fe_BS"/>
</dbReference>
<name>G2E814_9GAMM</name>
<evidence type="ECO:0000256" key="7">
    <source>
        <dbReference type="ARBA" id="ARBA00023004"/>
    </source>
</evidence>
<evidence type="ECO:0000256" key="9">
    <source>
        <dbReference type="PIRSR" id="PIRSR000071-1"/>
    </source>
</evidence>
<sequence length="54" mass="6100">MKTYQCIVCGWIYDEAKGCAEDGIPPGTRWEDVPADWKCPECGVGKEEFDMVEI</sequence>
<evidence type="ECO:0000313" key="12">
    <source>
        <dbReference type="Proteomes" id="UP000004200"/>
    </source>
</evidence>
<dbReference type="PROSITE" id="PS50903">
    <property type="entry name" value="RUBREDOXIN_LIKE"/>
    <property type="match status" value="1"/>
</dbReference>